<dbReference type="GO" id="GO:0005576">
    <property type="term" value="C:extracellular region"/>
    <property type="evidence" value="ECO:0007669"/>
    <property type="project" value="UniProtKB-SubCell"/>
</dbReference>
<evidence type="ECO:0000259" key="12">
    <source>
        <dbReference type="Pfam" id="PF00933"/>
    </source>
</evidence>
<reference evidence="14" key="1">
    <citation type="submission" date="2015-05" db="EMBL/GenBank/DDBJ databases">
        <authorList>
            <person name="Fogelqvist Johan"/>
        </authorList>
    </citation>
    <scope>NUCLEOTIDE SEQUENCE [LARGE SCALE GENOMIC DNA]</scope>
</reference>
<dbReference type="Proteomes" id="UP000045706">
    <property type="component" value="Unassembled WGS sequence"/>
</dbReference>
<keyword evidence="7" id="KW-0732">Signal</keyword>
<comment type="similarity">
    <text evidence="4">Belongs to the glycosyl hydrolase 3 family.</text>
</comment>
<feature type="non-terminal residue" evidence="13">
    <location>
        <position position="1"/>
    </location>
</feature>
<evidence type="ECO:0000313" key="13">
    <source>
        <dbReference type="EMBL" id="CRK39017.1"/>
    </source>
</evidence>
<keyword evidence="9" id="KW-0136">Cellulose degradation</keyword>
<keyword evidence="8" id="KW-0378">Hydrolase</keyword>
<evidence type="ECO:0000256" key="8">
    <source>
        <dbReference type="ARBA" id="ARBA00022801"/>
    </source>
</evidence>
<evidence type="ECO:0000256" key="5">
    <source>
        <dbReference type="ARBA" id="ARBA00012744"/>
    </source>
</evidence>
<evidence type="ECO:0000256" key="2">
    <source>
        <dbReference type="ARBA" id="ARBA00004613"/>
    </source>
</evidence>
<evidence type="ECO:0000256" key="11">
    <source>
        <dbReference type="ARBA" id="ARBA00023295"/>
    </source>
</evidence>
<evidence type="ECO:0000256" key="7">
    <source>
        <dbReference type="ARBA" id="ARBA00022729"/>
    </source>
</evidence>
<evidence type="ECO:0000256" key="6">
    <source>
        <dbReference type="ARBA" id="ARBA00022525"/>
    </source>
</evidence>
<protein>
    <recommendedName>
        <fullName evidence="5">beta-glucosidase</fullName>
        <ecNumber evidence="5">3.2.1.21</ecNumber>
    </recommendedName>
</protein>
<dbReference type="GO" id="GO:0008422">
    <property type="term" value="F:beta-glucosidase activity"/>
    <property type="evidence" value="ECO:0007669"/>
    <property type="project" value="UniProtKB-EC"/>
</dbReference>
<keyword evidence="9" id="KW-0119">Carbohydrate metabolism</keyword>
<keyword evidence="9" id="KW-0624">Polysaccharide degradation</keyword>
<dbReference type="PANTHER" id="PTHR42715:SF28">
    <property type="entry name" value="BETA-GLUCOSIDASE L-RELATED"/>
    <property type="match status" value="1"/>
</dbReference>
<dbReference type="InterPro" id="IPR017853">
    <property type="entry name" value="GH"/>
</dbReference>
<keyword evidence="11" id="KW-0326">Glycosidase</keyword>
<dbReference type="Gene3D" id="3.20.20.300">
    <property type="entry name" value="Glycoside hydrolase, family 3, N-terminal domain"/>
    <property type="match status" value="1"/>
</dbReference>
<evidence type="ECO:0000313" key="14">
    <source>
        <dbReference type="Proteomes" id="UP000045706"/>
    </source>
</evidence>
<gene>
    <name evidence="13" type="ORF">BN1723_018712</name>
</gene>
<proteinExistence type="inferred from homology"/>
<comment type="pathway">
    <text evidence="3">Glycan metabolism; cellulose degradation.</text>
</comment>
<organism evidence="13 14">
    <name type="scientific">Verticillium longisporum</name>
    <name type="common">Verticillium dahliae var. longisporum</name>
    <dbReference type="NCBI Taxonomy" id="100787"/>
    <lineage>
        <taxon>Eukaryota</taxon>
        <taxon>Fungi</taxon>
        <taxon>Dikarya</taxon>
        <taxon>Ascomycota</taxon>
        <taxon>Pezizomycotina</taxon>
        <taxon>Sordariomycetes</taxon>
        <taxon>Hypocreomycetidae</taxon>
        <taxon>Glomerellales</taxon>
        <taxon>Plectosphaerellaceae</taxon>
        <taxon>Verticillium</taxon>
    </lineage>
</organism>
<keyword evidence="6" id="KW-0964">Secreted</keyword>
<sequence>QATAKHFIVNEQEINREQISSNVDDRTMHELYLWPFADTLRANVAAVMCSYNRVNGTHACENSGVLNDLLKTELGFPGYVMSDWFVAQQTTSGAANAGCH</sequence>
<keyword evidence="10" id="KW-0325">Glycoprotein</keyword>
<dbReference type="GO" id="GO:0030245">
    <property type="term" value="P:cellulose catabolic process"/>
    <property type="evidence" value="ECO:0007669"/>
    <property type="project" value="UniProtKB-KW"/>
</dbReference>
<dbReference type="InterPro" id="IPR036962">
    <property type="entry name" value="Glyco_hydro_3_N_sf"/>
</dbReference>
<evidence type="ECO:0000256" key="3">
    <source>
        <dbReference type="ARBA" id="ARBA00004987"/>
    </source>
</evidence>
<evidence type="ECO:0000256" key="10">
    <source>
        <dbReference type="ARBA" id="ARBA00023180"/>
    </source>
</evidence>
<dbReference type="PANTHER" id="PTHR42715">
    <property type="entry name" value="BETA-GLUCOSIDASE"/>
    <property type="match status" value="1"/>
</dbReference>
<dbReference type="EMBL" id="CVQI01031712">
    <property type="protein sequence ID" value="CRK39017.1"/>
    <property type="molecule type" value="Genomic_DNA"/>
</dbReference>
<evidence type="ECO:0000256" key="4">
    <source>
        <dbReference type="ARBA" id="ARBA00005336"/>
    </source>
</evidence>
<dbReference type="Pfam" id="PF00933">
    <property type="entry name" value="Glyco_hydro_3"/>
    <property type="match status" value="1"/>
</dbReference>
<feature type="domain" description="Glycoside hydrolase family 3 N-terminal" evidence="12">
    <location>
        <begin position="2"/>
        <end position="88"/>
    </location>
</feature>
<comment type="catalytic activity">
    <reaction evidence="1">
        <text>Hydrolysis of terminal, non-reducing beta-D-glucosyl residues with release of beta-D-glucose.</text>
        <dbReference type="EC" id="3.2.1.21"/>
    </reaction>
</comment>
<dbReference type="EC" id="3.2.1.21" evidence="5"/>
<dbReference type="SUPFAM" id="SSF51445">
    <property type="entry name" value="(Trans)glycosidases"/>
    <property type="match status" value="1"/>
</dbReference>
<name>A0A0G4MXT9_VERLO</name>
<evidence type="ECO:0000256" key="1">
    <source>
        <dbReference type="ARBA" id="ARBA00000448"/>
    </source>
</evidence>
<accession>A0A0G4MXT9</accession>
<evidence type="ECO:0000256" key="9">
    <source>
        <dbReference type="ARBA" id="ARBA00023001"/>
    </source>
</evidence>
<comment type="subcellular location">
    <subcellularLocation>
        <location evidence="2">Secreted</location>
    </subcellularLocation>
</comment>
<dbReference type="InterPro" id="IPR001764">
    <property type="entry name" value="Glyco_hydro_3_N"/>
</dbReference>
<dbReference type="AlphaFoldDB" id="A0A0G4MXT9"/>
<dbReference type="InterPro" id="IPR050288">
    <property type="entry name" value="Cellulose_deg_GH3"/>
</dbReference>